<evidence type="ECO:0000313" key="3">
    <source>
        <dbReference type="EMBL" id="CAK8677278.1"/>
    </source>
</evidence>
<keyword evidence="4" id="KW-1185">Reference proteome</keyword>
<dbReference type="Pfam" id="PF00092">
    <property type="entry name" value="VWA"/>
    <property type="match status" value="1"/>
</dbReference>
<organism evidence="3 4">
    <name type="scientific">Clavelina lepadiformis</name>
    <name type="common">Light-bulb sea squirt</name>
    <name type="synonym">Ascidia lepadiformis</name>
    <dbReference type="NCBI Taxonomy" id="159417"/>
    <lineage>
        <taxon>Eukaryota</taxon>
        <taxon>Metazoa</taxon>
        <taxon>Chordata</taxon>
        <taxon>Tunicata</taxon>
        <taxon>Ascidiacea</taxon>
        <taxon>Aplousobranchia</taxon>
        <taxon>Clavelinidae</taxon>
        <taxon>Clavelina</taxon>
    </lineage>
</organism>
<reference evidence="3 4" key="1">
    <citation type="submission" date="2024-02" db="EMBL/GenBank/DDBJ databases">
        <authorList>
            <person name="Daric V."/>
            <person name="Darras S."/>
        </authorList>
    </citation>
    <scope>NUCLEOTIDE SEQUENCE [LARGE SCALE GENOMIC DNA]</scope>
</reference>
<accession>A0ABP0FEG1</accession>
<dbReference type="Proteomes" id="UP001642483">
    <property type="component" value="Unassembled WGS sequence"/>
</dbReference>
<evidence type="ECO:0000256" key="1">
    <source>
        <dbReference type="SAM" id="Phobius"/>
    </source>
</evidence>
<dbReference type="PROSITE" id="PS50234">
    <property type="entry name" value="VWFA"/>
    <property type="match status" value="1"/>
</dbReference>
<feature type="domain" description="VWFA" evidence="2">
    <location>
        <begin position="1"/>
        <end position="163"/>
    </location>
</feature>
<sequence>MSRVSCKFADNGELISLLLLRPSTNQPYMKTEVVLGEINNQTSLNAAIDAIQLQGFKTFTAHALNKSAEDFKSSSRFNQTNNRKILVCVLDGRSSDVKYLASSSSYVRSLGIVPLVIGHSTHHYDSYKELKTIANGDSSDERIYNISNFDELRLLTPKIQEEISKIIPQIEPCQSGPVTCLWVAGKKRSCEVTFHLNPEAEFIEINKNRSIQDDISVSRSTHSGQVQTIVIEKTKVVPDDEGLYIVELSYLGRGFSISFQVVVASTQPNLPLIIGLSCLALIVLLFAVIIALYLITIKSTQ</sequence>
<name>A0ABP0FEG1_CLALP</name>
<dbReference type="InterPro" id="IPR050525">
    <property type="entry name" value="ECM_Assembly_Org"/>
</dbReference>
<protein>
    <recommendedName>
        <fullName evidence="2">VWFA domain-containing protein</fullName>
    </recommendedName>
</protein>
<dbReference type="SUPFAM" id="SSF53300">
    <property type="entry name" value="vWA-like"/>
    <property type="match status" value="1"/>
</dbReference>
<dbReference type="PANTHER" id="PTHR24020">
    <property type="entry name" value="COLLAGEN ALPHA"/>
    <property type="match status" value="1"/>
</dbReference>
<keyword evidence="1" id="KW-0472">Membrane</keyword>
<feature type="transmembrane region" description="Helical" evidence="1">
    <location>
        <begin position="272"/>
        <end position="295"/>
    </location>
</feature>
<proteinExistence type="predicted"/>
<evidence type="ECO:0000313" key="4">
    <source>
        <dbReference type="Proteomes" id="UP001642483"/>
    </source>
</evidence>
<keyword evidence="1" id="KW-1133">Transmembrane helix</keyword>
<evidence type="ECO:0000259" key="2">
    <source>
        <dbReference type="PROSITE" id="PS50234"/>
    </source>
</evidence>
<gene>
    <name evidence="3" type="ORF">CVLEPA_LOCUS6673</name>
</gene>
<dbReference type="EMBL" id="CAWYQH010000046">
    <property type="protein sequence ID" value="CAK8677278.1"/>
    <property type="molecule type" value="Genomic_DNA"/>
</dbReference>
<keyword evidence="1" id="KW-0812">Transmembrane</keyword>
<dbReference type="InterPro" id="IPR036465">
    <property type="entry name" value="vWFA_dom_sf"/>
</dbReference>
<dbReference type="Gene3D" id="3.40.50.410">
    <property type="entry name" value="von Willebrand factor, type A domain"/>
    <property type="match status" value="1"/>
</dbReference>
<comment type="caution">
    <text evidence="3">The sequence shown here is derived from an EMBL/GenBank/DDBJ whole genome shotgun (WGS) entry which is preliminary data.</text>
</comment>
<dbReference type="InterPro" id="IPR002035">
    <property type="entry name" value="VWF_A"/>
</dbReference>